<dbReference type="Gene3D" id="3.40.50.720">
    <property type="entry name" value="NAD(P)-binding Rossmann-like Domain"/>
    <property type="match status" value="1"/>
</dbReference>
<dbReference type="InterPro" id="IPR011032">
    <property type="entry name" value="GroES-like_sf"/>
</dbReference>
<dbReference type="GO" id="GO:0046872">
    <property type="term" value="F:metal ion binding"/>
    <property type="evidence" value="ECO:0007669"/>
    <property type="project" value="UniProtKB-KW"/>
</dbReference>
<dbReference type="Pfam" id="PF08240">
    <property type="entry name" value="ADH_N"/>
    <property type="match status" value="1"/>
</dbReference>
<keyword evidence="2" id="KW-0479">Metal-binding</keyword>
<dbReference type="EMBL" id="FNOK01000013">
    <property type="protein sequence ID" value="SDX62941.1"/>
    <property type="molecule type" value="Genomic_DNA"/>
</dbReference>
<dbReference type="GO" id="GO:0016491">
    <property type="term" value="F:oxidoreductase activity"/>
    <property type="evidence" value="ECO:0007669"/>
    <property type="project" value="UniProtKB-KW"/>
</dbReference>
<dbReference type="SUPFAM" id="SSF50129">
    <property type="entry name" value="GroES-like"/>
    <property type="match status" value="1"/>
</dbReference>
<dbReference type="InterPro" id="IPR031640">
    <property type="entry name" value="Glu_dehyd_C"/>
</dbReference>
<evidence type="ECO:0000313" key="7">
    <source>
        <dbReference type="EMBL" id="SDX62941.1"/>
    </source>
</evidence>
<evidence type="ECO:0000256" key="3">
    <source>
        <dbReference type="ARBA" id="ARBA00022833"/>
    </source>
</evidence>
<dbReference type="PANTHER" id="PTHR43189:SF2">
    <property type="entry name" value="GLUCOSE 1-DEHYDROGENASE"/>
    <property type="match status" value="1"/>
</dbReference>
<dbReference type="CDD" id="cd08230">
    <property type="entry name" value="glucose_DH"/>
    <property type="match status" value="1"/>
</dbReference>
<keyword evidence="8" id="KW-1185">Reference proteome</keyword>
<dbReference type="PANTHER" id="PTHR43189">
    <property type="entry name" value="ZINC-TYPE ALCOHOL DEHYDROGENASE-LIKE PROTEIN C1198.01-RELATED"/>
    <property type="match status" value="1"/>
</dbReference>
<accession>A0A1H3D961</accession>
<dbReference type="OrthoDB" id="9797931at2"/>
<feature type="domain" description="Glucose dehydrogenase C-terminal" evidence="6">
    <location>
        <begin position="146"/>
        <end position="346"/>
    </location>
</feature>
<dbReference type="Pfam" id="PF16912">
    <property type="entry name" value="Glu_dehyd_C"/>
    <property type="match status" value="1"/>
</dbReference>
<feature type="domain" description="Alcohol dehydrogenase-like N-terminal" evidence="5">
    <location>
        <begin position="25"/>
        <end position="139"/>
    </location>
</feature>
<protein>
    <submittedName>
        <fullName evidence="7">Threonine dehydrogenase</fullName>
    </submittedName>
</protein>
<dbReference type="AlphaFoldDB" id="A0A1H3D961"/>
<evidence type="ECO:0000313" key="8">
    <source>
        <dbReference type="Proteomes" id="UP000199529"/>
    </source>
</evidence>
<dbReference type="RefSeq" id="WP_093266111.1">
    <property type="nucleotide sequence ID" value="NZ_FNOK01000013.1"/>
</dbReference>
<keyword evidence="4" id="KW-0560">Oxidoreductase</keyword>
<name>A0A1H3D961_9PSEU</name>
<comment type="cofactor">
    <cofactor evidence="1">
        <name>Zn(2+)</name>
        <dbReference type="ChEBI" id="CHEBI:29105"/>
    </cofactor>
</comment>
<evidence type="ECO:0000256" key="2">
    <source>
        <dbReference type="ARBA" id="ARBA00022723"/>
    </source>
</evidence>
<dbReference type="Gene3D" id="3.90.180.10">
    <property type="entry name" value="Medium-chain alcohol dehydrogenases, catalytic domain"/>
    <property type="match status" value="1"/>
</dbReference>
<dbReference type="SUPFAM" id="SSF51735">
    <property type="entry name" value="NAD(P)-binding Rossmann-fold domains"/>
    <property type="match status" value="1"/>
</dbReference>
<proteinExistence type="predicted"/>
<evidence type="ECO:0000259" key="6">
    <source>
        <dbReference type="Pfam" id="PF16912"/>
    </source>
</evidence>
<organism evidence="7 8">
    <name type="scientific">Saccharopolyspora shandongensis</name>
    <dbReference type="NCBI Taxonomy" id="418495"/>
    <lineage>
        <taxon>Bacteria</taxon>
        <taxon>Bacillati</taxon>
        <taxon>Actinomycetota</taxon>
        <taxon>Actinomycetes</taxon>
        <taxon>Pseudonocardiales</taxon>
        <taxon>Pseudonocardiaceae</taxon>
        <taxon>Saccharopolyspora</taxon>
    </lineage>
</organism>
<sequence length="348" mass="37544">MKAATVVPGKPELSAVTELPDPVPQPGELLVRGLLVGFCRIDRDVTEHAHGALPPGQDRMVLFHESVGQAVHAPAISGFQDGDYVVGVVRRPDPEPCEACAAGQWDFCLNGEYTERGIRGLDGFGAQLWTVEPQFAIKVSPGLGALGVLTEPASVVAKAWEQVDMIGRRAYFAPHRALVTRAGPIGLLAALLGVQRGLEVHVLDQVAEGPRPDLVRALGATYHTSLDDLRCEPDVVIETTGSGRLVFEVLQHTARNAITVLTGLAGHHRTMPFPAEAAIDNELMLDNDVVVSSVNANLRHYKQAVQALAAADRNWLESLISRRIPLRNWTDVFDTGPDEVKVVVDLQA</sequence>
<dbReference type="STRING" id="418495.SAMN05216215_101319"/>
<dbReference type="InterPro" id="IPR013154">
    <property type="entry name" value="ADH-like_N"/>
</dbReference>
<evidence type="ECO:0000256" key="1">
    <source>
        <dbReference type="ARBA" id="ARBA00001947"/>
    </source>
</evidence>
<reference evidence="8" key="1">
    <citation type="submission" date="2016-10" db="EMBL/GenBank/DDBJ databases">
        <authorList>
            <person name="Varghese N."/>
            <person name="Submissions S."/>
        </authorList>
    </citation>
    <scope>NUCLEOTIDE SEQUENCE [LARGE SCALE GENOMIC DNA]</scope>
    <source>
        <strain evidence="8">CGMCC 4.3530</strain>
    </source>
</reference>
<keyword evidence="3" id="KW-0862">Zinc</keyword>
<dbReference type="InterPro" id="IPR036291">
    <property type="entry name" value="NAD(P)-bd_dom_sf"/>
</dbReference>
<dbReference type="Proteomes" id="UP000199529">
    <property type="component" value="Unassembled WGS sequence"/>
</dbReference>
<evidence type="ECO:0000256" key="4">
    <source>
        <dbReference type="ARBA" id="ARBA00023002"/>
    </source>
</evidence>
<gene>
    <name evidence="7" type="ORF">SAMN05216215_101319</name>
</gene>
<evidence type="ECO:0000259" key="5">
    <source>
        <dbReference type="Pfam" id="PF08240"/>
    </source>
</evidence>